<evidence type="ECO:0000313" key="3">
    <source>
        <dbReference type="Proteomes" id="UP000322699"/>
    </source>
</evidence>
<evidence type="ECO:0000256" key="1">
    <source>
        <dbReference type="SAM" id="MobiDB-lite"/>
    </source>
</evidence>
<keyword evidence="3" id="KW-1185">Reference proteome</keyword>
<proteinExistence type="predicted"/>
<feature type="region of interest" description="Disordered" evidence="1">
    <location>
        <begin position="22"/>
        <end position="68"/>
    </location>
</feature>
<organism evidence="2 3">
    <name type="scientific">Rubripirellula obstinata</name>
    <dbReference type="NCBI Taxonomy" id="406547"/>
    <lineage>
        <taxon>Bacteria</taxon>
        <taxon>Pseudomonadati</taxon>
        <taxon>Planctomycetota</taxon>
        <taxon>Planctomycetia</taxon>
        <taxon>Pirellulales</taxon>
        <taxon>Pirellulaceae</taxon>
        <taxon>Rubripirellula</taxon>
    </lineage>
</organism>
<sequence length="184" mass="20556">MPQPIHSPGSVHADQNHVAELKHRTKSHQLTNRRKFKETSTLYNTNNNSSIHQTSTCTPTSTRPHKSPEDELMNCGIPNQPEPSCWDCRFFDTSPLLDRDQPPEEECEKGECRRLPPVCDHGNREASVNYAEFPIVIACDWCGEFAPRRNTPAHAHAIEANAAFDAAAREDATDAAVCGHTRDV</sequence>
<accession>A0A5B1CEU9</accession>
<name>A0A5B1CEU9_9BACT</name>
<feature type="compositionally biased region" description="Polar residues" evidence="1">
    <location>
        <begin position="51"/>
        <end position="62"/>
    </location>
</feature>
<dbReference type="EMBL" id="VRLW01000001">
    <property type="protein sequence ID" value="KAA1258120.1"/>
    <property type="molecule type" value="Genomic_DNA"/>
</dbReference>
<evidence type="ECO:0000313" key="2">
    <source>
        <dbReference type="EMBL" id="KAA1258120.1"/>
    </source>
</evidence>
<gene>
    <name evidence="2" type="ORF">LF1_06350</name>
</gene>
<feature type="compositionally biased region" description="Basic residues" evidence="1">
    <location>
        <begin position="23"/>
        <end position="36"/>
    </location>
</feature>
<comment type="caution">
    <text evidence="2">The sequence shown here is derived from an EMBL/GenBank/DDBJ whole genome shotgun (WGS) entry which is preliminary data.</text>
</comment>
<dbReference type="Proteomes" id="UP000322699">
    <property type="component" value="Unassembled WGS sequence"/>
</dbReference>
<dbReference type="AlphaFoldDB" id="A0A5B1CEU9"/>
<feature type="compositionally biased region" description="Low complexity" evidence="1">
    <location>
        <begin position="39"/>
        <end position="50"/>
    </location>
</feature>
<protein>
    <submittedName>
        <fullName evidence="2">Uncharacterized protein</fullName>
    </submittedName>
</protein>
<reference evidence="2 3" key="1">
    <citation type="submission" date="2019-08" db="EMBL/GenBank/DDBJ databases">
        <title>Deep-cultivation of Planctomycetes and their phenomic and genomic characterization uncovers novel biology.</title>
        <authorList>
            <person name="Wiegand S."/>
            <person name="Jogler M."/>
            <person name="Boedeker C."/>
            <person name="Pinto D."/>
            <person name="Vollmers J."/>
            <person name="Rivas-Marin E."/>
            <person name="Kohn T."/>
            <person name="Peeters S.H."/>
            <person name="Heuer A."/>
            <person name="Rast P."/>
            <person name="Oberbeckmann S."/>
            <person name="Bunk B."/>
            <person name="Jeske O."/>
            <person name="Meyerdierks A."/>
            <person name="Storesund J.E."/>
            <person name="Kallscheuer N."/>
            <person name="Luecker S."/>
            <person name="Lage O.M."/>
            <person name="Pohl T."/>
            <person name="Merkel B.J."/>
            <person name="Hornburger P."/>
            <person name="Mueller R.-W."/>
            <person name="Bruemmer F."/>
            <person name="Labrenz M."/>
            <person name="Spormann A.M."/>
            <person name="Op Den Camp H."/>
            <person name="Overmann J."/>
            <person name="Amann R."/>
            <person name="Jetten M.S.M."/>
            <person name="Mascher T."/>
            <person name="Medema M.H."/>
            <person name="Devos D.P."/>
            <person name="Kaster A.-K."/>
            <person name="Ovreas L."/>
            <person name="Rohde M."/>
            <person name="Galperin M.Y."/>
            <person name="Jogler C."/>
        </authorList>
    </citation>
    <scope>NUCLEOTIDE SEQUENCE [LARGE SCALE GENOMIC DNA]</scope>
    <source>
        <strain evidence="2 3">LF1</strain>
    </source>
</reference>